<keyword evidence="2" id="KW-1185">Reference proteome</keyword>
<dbReference type="Proteomes" id="UP000724584">
    <property type="component" value="Unassembled WGS sequence"/>
</dbReference>
<gene>
    <name evidence="1" type="ORF">F5144DRAFT_593162</name>
</gene>
<name>A0ACB7P856_9PEZI</name>
<comment type="caution">
    <text evidence="1">The sequence shown here is derived from an EMBL/GenBank/DDBJ whole genome shotgun (WGS) entry which is preliminary data.</text>
</comment>
<organism evidence="1 2">
    <name type="scientific">Chaetomium tenue</name>
    <dbReference type="NCBI Taxonomy" id="1854479"/>
    <lineage>
        <taxon>Eukaryota</taxon>
        <taxon>Fungi</taxon>
        <taxon>Dikarya</taxon>
        <taxon>Ascomycota</taxon>
        <taxon>Pezizomycotina</taxon>
        <taxon>Sordariomycetes</taxon>
        <taxon>Sordariomycetidae</taxon>
        <taxon>Sordariales</taxon>
        <taxon>Chaetomiaceae</taxon>
        <taxon>Chaetomium</taxon>
    </lineage>
</organism>
<dbReference type="EMBL" id="JAGIZQ010000004">
    <property type="protein sequence ID" value="KAH6632386.1"/>
    <property type="molecule type" value="Genomic_DNA"/>
</dbReference>
<proteinExistence type="predicted"/>
<accession>A0ACB7P856</accession>
<reference evidence="1 2" key="1">
    <citation type="journal article" date="2021" name="Nat. Commun.">
        <title>Genetic determinants of endophytism in the Arabidopsis root mycobiome.</title>
        <authorList>
            <person name="Mesny F."/>
            <person name="Miyauchi S."/>
            <person name="Thiergart T."/>
            <person name="Pickel B."/>
            <person name="Atanasova L."/>
            <person name="Karlsson M."/>
            <person name="Huettel B."/>
            <person name="Barry K.W."/>
            <person name="Haridas S."/>
            <person name="Chen C."/>
            <person name="Bauer D."/>
            <person name="Andreopoulos W."/>
            <person name="Pangilinan J."/>
            <person name="LaButti K."/>
            <person name="Riley R."/>
            <person name="Lipzen A."/>
            <person name="Clum A."/>
            <person name="Drula E."/>
            <person name="Henrissat B."/>
            <person name="Kohler A."/>
            <person name="Grigoriev I.V."/>
            <person name="Martin F.M."/>
            <person name="Hacquard S."/>
        </authorList>
    </citation>
    <scope>NUCLEOTIDE SEQUENCE [LARGE SCALE GENOMIC DNA]</scope>
    <source>
        <strain evidence="1 2">MPI-SDFR-AT-0079</strain>
    </source>
</reference>
<protein>
    <submittedName>
        <fullName evidence="1">Thioredoxin-like protein</fullName>
    </submittedName>
</protein>
<evidence type="ECO:0000313" key="1">
    <source>
        <dbReference type="EMBL" id="KAH6632386.1"/>
    </source>
</evidence>
<sequence>MTVYEVKSLAEFHEIISKHPIVALDATASWCGPCKIISPVFERYMILSNDETLSDKVYFAKFDVDEVGDLAQELGIRAMPTFTFFKGGEKAAEFVGANPPELTRTLATVIE</sequence>
<evidence type="ECO:0000313" key="2">
    <source>
        <dbReference type="Proteomes" id="UP000724584"/>
    </source>
</evidence>